<gene>
    <name evidence="1" type="ORF">MA16_Dca013666</name>
</gene>
<keyword evidence="2" id="KW-1185">Reference proteome</keyword>
<evidence type="ECO:0000313" key="1">
    <source>
        <dbReference type="EMBL" id="PKU77545.1"/>
    </source>
</evidence>
<evidence type="ECO:0000313" key="2">
    <source>
        <dbReference type="Proteomes" id="UP000233837"/>
    </source>
</evidence>
<name>A0A2I0WPF6_9ASPA</name>
<dbReference type="Proteomes" id="UP000233837">
    <property type="component" value="Unassembled WGS sequence"/>
</dbReference>
<proteinExistence type="predicted"/>
<dbReference type="AlphaFoldDB" id="A0A2I0WPF6"/>
<sequence>MLVADELVRELLQGNERCGEVKRKGWTAEEALWGCLVEFRISFNNNGSSLAVKVTFSLSRASSVKSRKSAEPKNFRNPGFRANQRNVSSTEDFVCREIWIYILGRLAGFRLNSALNPPKSAYQTAPLCWSWIWREHLKRERGLILETDWRSELSLLGKLEKLVTCDEEALVLNRGGDS</sequence>
<organism evidence="1 2">
    <name type="scientific">Dendrobium catenatum</name>
    <dbReference type="NCBI Taxonomy" id="906689"/>
    <lineage>
        <taxon>Eukaryota</taxon>
        <taxon>Viridiplantae</taxon>
        <taxon>Streptophyta</taxon>
        <taxon>Embryophyta</taxon>
        <taxon>Tracheophyta</taxon>
        <taxon>Spermatophyta</taxon>
        <taxon>Magnoliopsida</taxon>
        <taxon>Liliopsida</taxon>
        <taxon>Asparagales</taxon>
        <taxon>Orchidaceae</taxon>
        <taxon>Epidendroideae</taxon>
        <taxon>Malaxideae</taxon>
        <taxon>Dendrobiinae</taxon>
        <taxon>Dendrobium</taxon>
    </lineage>
</organism>
<reference evidence="1 2" key="2">
    <citation type="journal article" date="2017" name="Nature">
        <title>The Apostasia genome and the evolution of orchids.</title>
        <authorList>
            <person name="Zhang G.Q."/>
            <person name="Liu K.W."/>
            <person name="Li Z."/>
            <person name="Lohaus R."/>
            <person name="Hsiao Y.Y."/>
            <person name="Niu S.C."/>
            <person name="Wang J.Y."/>
            <person name="Lin Y.C."/>
            <person name="Xu Q."/>
            <person name="Chen L.J."/>
            <person name="Yoshida K."/>
            <person name="Fujiwara S."/>
            <person name="Wang Z.W."/>
            <person name="Zhang Y.Q."/>
            <person name="Mitsuda N."/>
            <person name="Wang M."/>
            <person name="Liu G.H."/>
            <person name="Pecoraro L."/>
            <person name="Huang H.X."/>
            <person name="Xiao X.J."/>
            <person name="Lin M."/>
            <person name="Wu X.Y."/>
            <person name="Wu W.L."/>
            <person name="Chen Y.Y."/>
            <person name="Chang S.B."/>
            <person name="Sakamoto S."/>
            <person name="Ohme-Takagi M."/>
            <person name="Yagi M."/>
            <person name="Zeng S.J."/>
            <person name="Shen C.Y."/>
            <person name="Yeh C.M."/>
            <person name="Luo Y.B."/>
            <person name="Tsai W.C."/>
            <person name="Van de Peer Y."/>
            <person name="Liu Z.J."/>
        </authorList>
    </citation>
    <scope>NUCLEOTIDE SEQUENCE [LARGE SCALE GENOMIC DNA]</scope>
    <source>
        <tissue evidence="1">The whole plant</tissue>
    </source>
</reference>
<protein>
    <submittedName>
        <fullName evidence="1">Uncharacterized protein</fullName>
    </submittedName>
</protein>
<reference evidence="1 2" key="1">
    <citation type="journal article" date="2016" name="Sci. Rep.">
        <title>The Dendrobium catenatum Lindl. genome sequence provides insights into polysaccharide synthase, floral development and adaptive evolution.</title>
        <authorList>
            <person name="Zhang G.Q."/>
            <person name="Xu Q."/>
            <person name="Bian C."/>
            <person name="Tsai W.C."/>
            <person name="Yeh C.M."/>
            <person name="Liu K.W."/>
            <person name="Yoshida K."/>
            <person name="Zhang L.S."/>
            <person name="Chang S.B."/>
            <person name="Chen F."/>
            <person name="Shi Y."/>
            <person name="Su Y.Y."/>
            <person name="Zhang Y.Q."/>
            <person name="Chen L.J."/>
            <person name="Yin Y."/>
            <person name="Lin M."/>
            <person name="Huang H."/>
            <person name="Deng H."/>
            <person name="Wang Z.W."/>
            <person name="Zhu S.L."/>
            <person name="Zhao X."/>
            <person name="Deng C."/>
            <person name="Niu S.C."/>
            <person name="Huang J."/>
            <person name="Wang M."/>
            <person name="Liu G.H."/>
            <person name="Yang H.J."/>
            <person name="Xiao X.J."/>
            <person name="Hsiao Y.Y."/>
            <person name="Wu W.L."/>
            <person name="Chen Y.Y."/>
            <person name="Mitsuda N."/>
            <person name="Ohme-Takagi M."/>
            <person name="Luo Y.B."/>
            <person name="Van de Peer Y."/>
            <person name="Liu Z.J."/>
        </authorList>
    </citation>
    <scope>NUCLEOTIDE SEQUENCE [LARGE SCALE GENOMIC DNA]</scope>
    <source>
        <tissue evidence="1">The whole plant</tissue>
    </source>
</reference>
<accession>A0A2I0WPF6</accession>
<dbReference type="EMBL" id="KZ502492">
    <property type="protein sequence ID" value="PKU77545.1"/>
    <property type="molecule type" value="Genomic_DNA"/>
</dbReference>